<feature type="compositionally biased region" description="Polar residues" evidence="6">
    <location>
        <begin position="735"/>
        <end position="760"/>
    </location>
</feature>
<organism evidence="9 10">
    <name type="scientific">Halocaridina rubra</name>
    <name type="common">Hawaiian red shrimp</name>
    <dbReference type="NCBI Taxonomy" id="373956"/>
    <lineage>
        <taxon>Eukaryota</taxon>
        <taxon>Metazoa</taxon>
        <taxon>Ecdysozoa</taxon>
        <taxon>Arthropoda</taxon>
        <taxon>Crustacea</taxon>
        <taxon>Multicrustacea</taxon>
        <taxon>Malacostraca</taxon>
        <taxon>Eumalacostraca</taxon>
        <taxon>Eucarida</taxon>
        <taxon>Decapoda</taxon>
        <taxon>Pleocyemata</taxon>
        <taxon>Caridea</taxon>
        <taxon>Atyoidea</taxon>
        <taxon>Atyidae</taxon>
        <taxon>Halocaridina</taxon>
    </lineage>
</organism>
<dbReference type="GO" id="GO:0004649">
    <property type="term" value="F:poly(ADP-ribose) glycohydrolase activity"/>
    <property type="evidence" value="ECO:0007669"/>
    <property type="project" value="UniProtKB-EC"/>
</dbReference>
<evidence type="ECO:0000259" key="8">
    <source>
        <dbReference type="Pfam" id="PF20811"/>
    </source>
</evidence>
<feature type="binding site" evidence="5">
    <location>
        <position position="520"/>
    </location>
    <ligand>
        <name>substrate</name>
    </ligand>
</feature>
<feature type="binding site" evidence="5">
    <location>
        <position position="465"/>
    </location>
    <ligand>
        <name>substrate</name>
    </ligand>
</feature>
<feature type="domain" description="PARG catalytic Macro" evidence="7">
    <location>
        <begin position="432"/>
        <end position="633"/>
    </location>
</feature>
<dbReference type="InterPro" id="IPR007724">
    <property type="entry name" value="Poly_GlycHdrlase"/>
</dbReference>
<evidence type="ECO:0000256" key="5">
    <source>
        <dbReference type="PIRSR" id="PIRSR607724-2"/>
    </source>
</evidence>
<dbReference type="EMBL" id="JAXCGZ010017092">
    <property type="protein sequence ID" value="KAK7068881.1"/>
    <property type="molecule type" value="Genomic_DNA"/>
</dbReference>
<dbReference type="PANTHER" id="PTHR12837">
    <property type="entry name" value="POLY ADP-RIBOSE GLYCOHYDROLASE"/>
    <property type="match status" value="1"/>
</dbReference>
<name>A0AAN8WMT0_HALRR</name>
<feature type="region of interest" description="Disordered" evidence="6">
    <location>
        <begin position="104"/>
        <end position="145"/>
    </location>
</feature>
<keyword evidence="3" id="KW-0378">Hydrolase</keyword>
<keyword evidence="10" id="KW-1185">Reference proteome</keyword>
<dbReference type="GO" id="GO:0006282">
    <property type="term" value="P:regulation of DNA repair"/>
    <property type="evidence" value="ECO:0007669"/>
    <property type="project" value="InterPro"/>
</dbReference>
<evidence type="ECO:0000259" key="7">
    <source>
        <dbReference type="Pfam" id="PF05028"/>
    </source>
</evidence>
<feature type="compositionally biased region" description="Polar residues" evidence="6">
    <location>
        <begin position="128"/>
        <end position="138"/>
    </location>
</feature>
<evidence type="ECO:0000256" key="2">
    <source>
        <dbReference type="ARBA" id="ARBA00012255"/>
    </source>
</evidence>
<evidence type="ECO:0000313" key="10">
    <source>
        <dbReference type="Proteomes" id="UP001381693"/>
    </source>
</evidence>
<evidence type="ECO:0000313" key="9">
    <source>
        <dbReference type="EMBL" id="KAK7068881.1"/>
    </source>
</evidence>
<protein>
    <recommendedName>
        <fullName evidence="2">poly(ADP-ribose) glycohydrolase</fullName>
        <ecNumber evidence="2">3.2.1.143</ecNumber>
    </recommendedName>
</protein>
<dbReference type="GO" id="GO:0005737">
    <property type="term" value="C:cytoplasm"/>
    <property type="evidence" value="ECO:0007669"/>
    <property type="project" value="TreeGrafter"/>
</dbReference>
<gene>
    <name evidence="9" type="ORF">SK128_013592</name>
</gene>
<evidence type="ECO:0000256" key="4">
    <source>
        <dbReference type="PIRSR" id="PIRSR607724-1"/>
    </source>
</evidence>
<feature type="active site" evidence="4">
    <location>
        <position position="480"/>
    </location>
</feature>
<dbReference type="Pfam" id="PF05028">
    <property type="entry name" value="PARG_cat_C"/>
    <property type="match status" value="1"/>
</dbReference>
<reference evidence="9 10" key="1">
    <citation type="submission" date="2023-11" db="EMBL/GenBank/DDBJ databases">
        <title>Halocaridina rubra genome assembly.</title>
        <authorList>
            <person name="Smith C."/>
        </authorList>
    </citation>
    <scope>NUCLEOTIDE SEQUENCE [LARGE SCALE GENOMIC DNA]</scope>
    <source>
        <strain evidence="9">EP-1</strain>
        <tissue evidence="9">Whole</tissue>
    </source>
</reference>
<dbReference type="AlphaFoldDB" id="A0AAN8WMT0"/>
<proteinExistence type="inferred from homology"/>
<dbReference type="GO" id="GO:1990966">
    <property type="term" value="P:ATP generation from poly-ADP-D-ribose"/>
    <property type="evidence" value="ECO:0007669"/>
    <property type="project" value="TreeGrafter"/>
</dbReference>
<feature type="active site" evidence="4">
    <location>
        <position position="481"/>
    </location>
</feature>
<dbReference type="GO" id="GO:0005634">
    <property type="term" value="C:nucleus"/>
    <property type="evidence" value="ECO:0007669"/>
    <property type="project" value="TreeGrafter"/>
</dbReference>
<comment type="similarity">
    <text evidence="1">Belongs to the poly(ADP-ribose) glycohydrolase family.</text>
</comment>
<evidence type="ECO:0000256" key="6">
    <source>
        <dbReference type="SAM" id="MobiDB-lite"/>
    </source>
</evidence>
<dbReference type="PANTHER" id="PTHR12837:SF15">
    <property type="entry name" value="POLY(ADP-RIBOSE) GLYCOHYDROLASE"/>
    <property type="match status" value="1"/>
</dbReference>
<dbReference type="InterPro" id="IPR048362">
    <property type="entry name" value="PARG_helical"/>
</dbReference>
<dbReference type="Proteomes" id="UP001381693">
    <property type="component" value="Unassembled WGS sequence"/>
</dbReference>
<feature type="active site" evidence="4">
    <location>
        <position position="462"/>
    </location>
</feature>
<dbReference type="InterPro" id="IPR046372">
    <property type="entry name" value="PARG_cat_C"/>
</dbReference>
<comment type="caution">
    <text evidence="9">The sequence shown here is derived from an EMBL/GenBank/DDBJ whole genome shotgun (WGS) entry which is preliminary data.</text>
</comment>
<evidence type="ECO:0000256" key="3">
    <source>
        <dbReference type="ARBA" id="ARBA00022801"/>
    </source>
</evidence>
<feature type="region of interest" description="Disordered" evidence="6">
    <location>
        <begin position="730"/>
        <end position="760"/>
    </location>
</feature>
<dbReference type="EC" id="3.2.1.143" evidence="2"/>
<dbReference type="GO" id="GO:0009225">
    <property type="term" value="P:nucleotide-sugar metabolic process"/>
    <property type="evidence" value="ECO:0007669"/>
    <property type="project" value="TreeGrafter"/>
</dbReference>
<feature type="domain" description="PARG helical" evidence="8">
    <location>
        <begin position="305"/>
        <end position="423"/>
    </location>
</feature>
<feature type="binding site" evidence="5">
    <location>
        <position position="479"/>
    </location>
    <ligand>
        <name>substrate</name>
    </ligand>
</feature>
<sequence>MSENPPKKKFRQASLFDMYKTAEKDLSIKNDLLADVSSNKDCVTVASSSFVKKGTSVVCDTQYNCKEGGTSDSKKSSEEKSMACLSSVPEFGPELTMEFIEEQQADNCPSGKNPMKSTKKKKKFRALSNPQIKGSSSSREGDHKFSWNMSTKRDYAKPASKGMSEDVGDVSPSKIAWRGCPVSALKSFDGTDVNVPSVHPSSDHSVMVKIPLPSSSHPPEPHPPSYSDIWDQFHVRMPCSPKSLYPVSEHGNDSLVPRWSIIRRALQKTMKSVKDLQAAIIEYNSRYSEKWNFKGLQYMLEEEFEEEESLHFFEDTLPSMIKLALDLPEILTMPPPLLIRHTSHSITLSQLQIASLLANAFFCTFPRRNAKGGDTEYASYPDINFNRLFFHKEQRSLEKLKCLINYFRRVTKNRPDGLVTFTRQHVSYSELPSWEESSHHIPELHISSTGLIEEMQGLLQVDFANKYIGGGVLGLGCVQEEIRFVLSPELLVSRLFTQVLDKTEALIITGTELFNCSTGYASTFCWSGSYSDETPCDVWKRRLCQVVAIDALHFTHQKKQYDPRLILRELNKAYAGFRVLRGNKGVPVAVATGNWGCGAFNGNSRLKSLIQLAACGYVGRDVAYFTFGDEKLRNDVATMHIFLKENNVTVGELVQVLMQYGQREWSDGSDLYQYIFHSLGSFNSDTDTEEEKNKGPSSSIKKVKTLSEKQFTVSEKPSARVISSYFKKADCPRGSASQSNEHYRSNLQPSSNVPATKSKTSDSIVNENLMEEKIEQVLKECERLVGDQKKKNLEHCSGGVVEKYLENNSKTKTDNKSEDEWVSLENMKEKIEQNIKASKSASEPSNLFSCLDEIDKQSVTSHT</sequence>
<accession>A0AAN8WMT0</accession>
<evidence type="ECO:0000256" key="1">
    <source>
        <dbReference type="ARBA" id="ARBA00009545"/>
    </source>
</evidence>
<dbReference type="GO" id="GO:0005975">
    <property type="term" value="P:carbohydrate metabolic process"/>
    <property type="evidence" value="ECO:0007669"/>
    <property type="project" value="InterPro"/>
</dbReference>
<dbReference type="Pfam" id="PF20811">
    <property type="entry name" value="PARG_cat_N"/>
    <property type="match status" value="1"/>
</dbReference>